<keyword evidence="1" id="KW-0472">Membrane</keyword>
<keyword evidence="3" id="KW-1185">Reference proteome</keyword>
<dbReference type="Proteomes" id="UP000054217">
    <property type="component" value="Unassembled WGS sequence"/>
</dbReference>
<feature type="non-terminal residue" evidence="2">
    <location>
        <position position="395"/>
    </location>
</feature>
<protein>
    <submittedName>
        <fullName evidence="2">Uncharacterized protein</fullName>
    </submittedName>
</protein>
<dbReference type="HOGENOM" id="CLU_039959_0_0_1"/>
<sequence length="395" mass="44386">MVIHALVSWLHLQFHLPCIACNALLAILTLLLFFLNPTATSPFTTLQSGNRLLGVNRPIHTLPVCPNCRDVYPPASSPRCHDTCTSCHVELFLPGQTLRGNTRTLKTPVIKYPYLPLSEQIASILKIPGIEATLDEWRDKPRKPGMYTDIFDGNICRTKLKGPDGNLFFSNQTNERGGPNGELRLGVNLGVDCNIAPSHSSAPTSFSICNLPPEYSIMPGPKEQSPDQVQRFLWPIVSDLLRLWKHGIKVPTESRPEGMSNIILCECLLTYLRTACPCCPSHKIGGFASHSHTYFCTECWISVADKMNPNAFQQGAFPPRTDAEQRRLGDQYHNLATPNAQKTFVKEYATRYSQLSRLPYFDLVAQIVIDPMHNLFLGLVKTHFYNIWVQSKILR</sequence>
<reference evidence="3" key="2">
    <citation type="submission" date="2015-01" db="EMBL/GenBank/DDBJ databases">
        <title>Evolutionary Origins and Diversification of the Mycorrhizal Mutualists.</title>
        <authorList>
            <consortium name="DOE Joint Genome Institute"/>
            <consortium name="Mycorrhizal Genomics Consortium"/>
            <person name="Kohler A."/>
            <person name="Kuo A."/>
            <person name="Nagy L.G."/>
            <person name="Floudas D."/>
            <person name="Copeland A."/>
            <person name="Barry K.W."/>
            <person name="Cichocki N."/>
            <person name="Veneault-Fourrey C."/>
            <person name="LaButti K."/>
            <person name="Lindquist E.A."/>
            <person name="Lipzen A."/>
            <person name="Lundell T."/>
            <person name="Morin E."/>
            <person name="Murat C."/>
            <person name="Riley R."/>
            <person name="Ohm R."/>
            <person name="Sun H."/>
            <person name="Tunlid A."/>
            <person name="Henrissat B."/>
            <person name="Grigoriev I.V."/>
            <person name="Hibbett D.S."/>
            <person name="Martin F."/>
        </authorList>
    </citation>
    <scope>NUCLEOTIDE SEQUENCE [LARGE SCALE GENOMIC DNA]</scope>
    <source>
        <strain evidence="3">Marx 270</strain>
    </source>
</reference>
<evidence type="ECO:0000313" key="2">
    <source>
        <dbReference type="EMBL" id="KIO11445.1"/>
    </source>
</evidence>
<dbReference type="STRING" id="870435.A0A0C3PCE3"/>
<proteinExistence type="predicted"/>
<keyword evidence="1" id="KW-1133">Transmembrane helix</keyword>
<organism evidence="2 3">
    <name type="scientific">Pisolithus tinctorius Marx 270</name>
    <dbReference type="NCBI Taxonomy" id="870435"/>
    <lineage>
        <taxon>Eukaryota</taxon>
        <taxon>Fungi</taxon>
        <taxon>Dikarya</taxon>
        <taxon>Basidiomycota</taxon>
        <taxon>Agaricomycotina</taxon>
        <taxon>Agaricomycetes</taxon>
        <taxon>Agaricomycetidae</taxon>
        <taxon>Boletales</taxon>
        <taxon>Sclerodermatineae</taxon>
        <taxon>Pisolithaceae</taxon>
        <taxon>Pisolithus</taxon>
    </lineage>
</organism>
<accession>A0A0C3PCE3</accession>
<dbReference type="AlphaFoldDB" id="A0A0C3PCE3"/>
<keyword evidence="1" id="KW-0812">Transmembrane</keyword>
<name>A0A0C3PCE3_PISTI</name>
<evidence type="ECO:0000313" key="3">
    <source>
        <dbReference type="Proteomes" id="UP000054217"/>
    </source>
</evidence>
<dbReference type="PANTHER" id="PTHR46579">
    <property type="entry name" value="F5/8 TYPE C DOMAIN-CONTAINING PROTEIN-RELATED"/>
    <property type="match status" value="1"/>
</dbReference>
<feature type="transmembrane region" description="Helical" evidence="1">
    <location>
        <begin position="12"/>
        <end position="35"/>
    </location>
</feature>
<dbReference type="OrthoDB" id="3269001at2759"/>
<gene>
    <name evidence="2" type="ORF">M404DRAFT_126669</name>
</gene>
<evidence type="ECO:0000256" key="1">
    <source>
        <dbReference type="SAM" id="Phobius"/>
    </source>
</evidence>
<dbReference type="PANTHER" id="PTHR46579:SF2">
    <property type="entry name" value="C2H2-TYPE DOMAIN-CONTAINING PROTEIN"/>
    <property type="match status" value="1"/>
</dbReference>
<dbReference type="InParanoid" id="A0A0C3PCE3"/>
<reference evidence="2 3" key="1">
    <citation type="submission" date="2014-04" db="EMBL/GenBank/DDBJ databases">
        <authorList>
            <consortium name="DOE Joint Genome Institute"/>
            <person name="Kuo A."/>
            <person name="Kohler A."/>
            <person name="Costa M.D."/>
            <person name="Nagy L.G."/>
            <person name="Floudas D."/>
            <person name="Copeland A."/>
            <person name="Barry K.W."/>
            <person name="Cichocki N."/>
            <person name="Veneault-Fourrey C."/>
            <person name="LaButti K."/>
            <person name="Lindquist E.A."/>
            <person name="Lipzen A."/>
            <person name="Lundell T."/>
            <person name="Morin E."/>
            <person name="Murat C."/>
            <person name="Sun H."/>
            <person name="Tunlid A."/>
            <person name="Henrissat B."/>
            <person name="Grigoriev I.V."/>
            <person name="Hibbett D.S."/>
            <person name="Martin F."/>
            <person name="Nordberg H.P."/>
            <person name="Cantor M.N."/>
            <person name="Hua S.X."/>
        </authorList>
    </citation>
    <scope>NUCLEOTIDE SEQUENCE [LARGE SCALE GENOMIC DNA]</scope>
    <source>
        <strain evidence="2 3">Marx 270</strain>
    </source>
</reference>
<dbReference type="EMBL" id="KN831949">
    <property type="protein sequence ID" value="KIO11445.1"/>
    <property type="molecule type" value="Genomic_DNA"/>
</dbReference>